<dbReference type="PANTHER" id="PTHR13140">
    <property type="entry name" value="MYOSIN"/>
    <property type="match status" value="1"/>
</dbReference>
<dbReference type="InterPro" id="IPR036961">
    <property type="entry name" value="Kinesin_motor_dom_sf"/>
</dbReference>
<dbReference type="AlphaFoldDB" id="A0AAD3NJP1"/>
<keyword evidence="11" id="KW-1185">Reference proteome</keyword>
<gene>
    <name evidence="10" type="ORF">AKAME5_002459400</name>
</gene>
<dbReference type="InterPro" id="IPR001609">
    <property type="entry name" value="Myosin_head_motor_dom-like"/>
</dbReference>
<evidence type="ECO:0000256" key="5">
    <source>
        <dbReference type="ARBA" id="ARBA00023175"/>
    </source>
</evidence>
<dbReference type="InterPro" id="IPR027417">
    <property type="entry name" value="P-loop_NTPase"/>
</dbReference>
<dbReference type="SMART" id="SM00242">
    <property type="entry name" value="MYSc"/>
    <property type="match status" value="1"/>
</dbReference>
<evidence type="ECO:0000256" key="4">
    <source>
        <dbReference type="ARBA" id="ARBA00023123"/>
    </source>
</evidence>
<evidence type="ECO:0000256" key="6">
    <source>
        <dbReference type="ARBA" id="ARBA00023203"/>
    </source>
</evidence>
<organism evidence="10 11">
    <name type="scientific">Lates japonicus</name>
    <name type="common">Japanese lates</name>
    <dbReference type="NCBI Taxonomy" id="270547"/>
    <lineage>
        <taxon>Eukaryota</taxon>
        <taxon>Metazoa</taxon>
        <taxon>Chordata</taxon>
        <taxon>Craniata</taxon>
        <taxon>Vertebrata</taxon>
        <taxon>Euteleostomi</taxon>
        <taxon>Actinopterygii</taxon>
        <taxon>Neopterygii</taxon>
        <taxon>Teleostei</taxon>
        <taxon>Neoteleostei</taxon>
        <taxon>Acanthomorphata</taxon>
        <taxon>Carangaria</taxon>
        <taxon>Carangaria incertae sedis</taxon>
        <taxon>Centropomidae</taxon>
        <taxon>Lates</taxon>
    </lineage>
</organism>
<feature type="binding site" evidence="7">
    <location>
        <begin position="168"/>
        <end position="175"/>
    </location>
    <ligand>
        <name>ATP</name>
        <dbReference type="ChEBI" id="CHEBI:30616"/>
    </ligand>
</feature>
<keyword evidence="4 7" id="KW-0518">Myosin</keyword>
<evidence type="ECO:0000259" key="9">
    <source>
        <dbReference type="PROSITE" id="PS51844"/>
    </source>
</evidence>
<dbReference type="GO" id="GO:0016459">
    <property type="term" value="C:myosin complex"/>
    <property type="evidence" value="ECO:0007669"/>
    <property type="project" value="UniProtKB-KW"/>
</dbReference>
<evidence type="ECO:0000256" key="2">
    <source>
        <dbReference type="ARBA" id="ARBA00022741"/>
    </source>
</evidence>
<comment type="similarity">
    <text evidence="1 7">Belongs to the TRAFAC class myosin-kinesin ATPase superfamily. Myosin family.</text>
</comment>
<dbReference type="PROSITE" id="PS51456">
    <property type="entry name" value="MYOSIN_MOTOR"/>
    <property type="match status" value="1"/>
</dbReference>
<evidence type="ECO:0000313" key="11">
    <source>
        <dbReference type="Proteomes" id="UP001279410"/>
    </source>
</evidence>
<dbReference type="InterPro" id="IPR004009">
    <property type="entry name" value="SH3_Myosin"/>
</dbReference>
<dbReference type="PROSITE" id="PS51844">
    <property type="entry name" value="SH3_LIKE"/>
    <property type="match status" value="1"/>
</dbReference>
<keyword evidence="6 7" id="KW-0009">Actin-binding</keyword>
<dbReference type="GO" id="GO:0051015">
    <property type="term" value="F:actin filament binding"/>
    <property type="evidence" value="ECO:0007669"/>
    <property type="project" value="TreeGrafter"/>
</dbReference>
<keyword evidence="5 7" id="KW-0505">Motor protein</keyword>
<comment type="caution">
    <text evidence="7">Lacks conserved residue(s) required for the propagation of feature annotation.</text>
</comment>
<proteinExistence type="inferred from homology"/>
<keyword evidence="2 7" id="KW-0547">Nucleotide-binding</keyword>
<sequence length="307" mass="34214">MRDRQQGWSVICHRCARVWIPDAEEVWKSAELTKDYKNGDASLQLMLEDGTNIEHKLDPKTKNLPYLRNPDILVGENDLTALSYLHEPAVLHNLKVRFIDSKLIYTYCGIVLVAINPYETLPIYGTDIINAYSGQNMGDMDPHIFAVAEEAYKQMARDERNQSIIVSGESGAGKTVSAKYAMRYFATVSGSASEANVEEKVLASNPIMEAIGNAKTTRNDNSSRFGKYIEIGFDNRYRIIGANMRTYLLEKSRVVFQCLKVKVGCFQNSLVCSASDFLYHEAGAAQPVIGGVGDTRACTTRNAFIAR</sequence>
<evidence type="ECO:0000256" key="7">
    <source>
        <dbReference type="PROSITE-ProRule" id="PRU00782"/>
    </source>
</evidence>
<evidence type="ECO:0000256" key="3">
    <source>
        <dbReference type="ARBA" id="ARBA00022840"/>
    </source>
</evidence>
<feature type="domain" description="Myosin motor" evidence="8">
    <location>
        <begin position="74"/>
        <end position="307"/>
    </location>
</feature>
<dbReference type="PRINTS" id="PR00193">
    <property type="entry name" value="MYOSINHEAVY"/>
</dbReference>
<comment type="caution">
    <text evidence="10">The sequence shown here is derived from an EMBL/GenBank/DDBJ whole genome shotgun (WGS) entry which is preliminary data.</text>
</comment>
<dbReference type="GO" id="GO:0007015">
    <property type="term" value="P:actin filament organization"/>
    <property type="evidence" value="ECO:0007669"/>
    <property type="project" value="TreeGrafter"/>
</dbReference>
<dbReference type="GO" id="GO:0005524">
    <property type="term" value="F:ATP binding"/>
    <property type="evidence" value="ECO:0007669"/>
    <property type="project" value="UniProtKB-UniRule"/>
</dbReference>
<dbReference type="GO" id="GO:0016020">
    <property type="term" value="C:membrane"/>
    <property type="evidence" value="ECO:0007669"/>
    <property type="project" value="TreeGrafter"/>
</dbReference>
<dbReference type="GO" id="GO:0000146">
    <property type="term" value="F:microfilament motor activity"/>
    <property type="evidence" value="ECO:0007669"/>
    <property type="project" value="TreeGrafter"/>
</dbReference>
<dbReference type="Gene3D" id="3.40.850.10">
    <property type="entry name" value="Kinesin motor domain"/>
    <property type="match status" value="1"/>
</dbReference>
<dbReference type="PANTHER" id="PTHR13140:SF273">
    <property type="entry name" value="UNCONVENTIONAL MYOSIN-VA"/>
    <property type="match status" value="1"/>
</dbReference>
<evidence type="ECO:0000256" key="1">
    <source>
        <dbReference type="ARBA" id="ARBA00008314"/>
    </source>
</evidence>
<dbReference type="GO" id="GO:0005737">
    <property type="term" value="C:cytoplasm"/>
    <property type="evidence" value="ECO:0007669"/>
    <property type="project" value="TreeGrafter"/>
</dbReference>
<dbReference type="EMBL" id="BRZM01001485">
    <property type="protein sequence ID" value="GLD73269.1"/>
    <property type="molecule type" value="Genomic_DNA"/>
</dbReference>
<accession>A0AAD3NJP1</accession>
<dbReference type="Proteomes" id="UP001279410">
    <property type="component" value="Unassembled WGS sequence"/>
</dbReference>
<protein>
    <submittedName>
        <fullName evidence="10">Unconventional myosin-Va isoform X1</fullName>
    </submittedName>
</protein>
<dbReference type="Pfam" id="PF00063">
    <property type="entry name" value="Myosin_head"/>
    <property type="match status" value="1"/>
</dbReference>
<name>A0AAD3NJP1_LATJO</name>
<reference evidence="10" key="1">
    <citation type="submission" date="2022-08" db="EMBL/GenBank/DDBJ databases">
        <title>Genome sequencing of akame (Lates japonicus).</title>
        <authorList>
            <person name="Hashiguchi Y."/>
            <person name="Takahashi H."/>
        </authorList>
    </citation>
    <scope>NUCLEOTIDE SEQUENCE</scope>
    <source>
        <strain evidence="10">Kochi</strain>
    </source>
</reference>
<dbReference type="FunFam" id="3.40.850.10:FF:000089">
    <property type="entry name" value="Myosin VC"/>
    <property type="match status" value="1"/>
</dbReference>
<dbReference type="SUPFAM" id="SSF52540">
    <property type="entry name" value="P-loop containing nucleoside triphosphate hydrolases"/>
    <property type="match status" value="1"/>
</dbReference>
<evidence type="ECO:0000259" key="8">
    <source>
        <dbReference type="PROSITE" id="PS51456"/>
    </source>
</evidence>
<keyword evidence="3 7" id="KW-0067">ATP-binding</keyword>
<feature type="domain" description="Myosin N-terminal SH3-like" evidence="9">
    <location>
        <begin position="13"/>
        <end position="65"/>
    </location>
</feature>
<evidence type="ECO:0000313" key="10">
    <source>
        <dbReference type="EMBL" id="GLD73269.1"/>
    </source>
</evidence>